<feature type="region of interest" description="Disordered" evidence="1">
    <location>
        <begin position="239"/>
        <end position="317"/>
    </location>
</feature>
<dbReference type="AlphaFoldDB" id="A0A449D0X2"/>
<accession>A0A449D0X2</accession>
<feature type="compositionally biased region" description="Basic and acidic residues" evidence="1">
    <location>
        <begin position="239"/>
        <end position="253"/>
    </location>
</feature>
<evidence type="ECO:0000313" key="3">
    <source>
        <dbReference type="Proteomes" id="UP000386281"/>
    </source>
</evidence>
<sequence length="377" mass="38880">MEVPGPRLGGGGFVLCGEREDDVDDEVDGDDVEDGVRVAGELGQPAVRIGHDERVGDFEAVDPAGVGQAERGFDDRGPDEGDPVALVGPFGFGDAFGHRLRQRVDVGPAEGFGAGAAELDEAVGDEGLPRRLGGRGDGLGSHPGTLGAGTAEEAAQLFGSTGFGFDPVAGEFSGRGLGAVVDVVAEPTLLGEALGDAADVRRRDVDDVRVLPGLAQGPVEMLYSSDVGAERLVDGGVEGHRRRGVDDDVEGARQRRQVGEVTLEDLDTRRESIPHGGLTGPSDPGAEDRFREQPFEALPARPGAPGTHEGGDGDVRPALEQGLEHRLTEESRHAGQENAAGCHVLPIGSRGNGLGCSFGAGGESDGWCGHPQGHRGV</sequence>
<evidence type="ECO:0000256" key="1">
    <source>
        <dbReference type="SAM" id="MobiDB-lite"/>
    </source>
</evidence>
<dbReference type="EMBL" id="CAACXN010000010">
    <property type="protein sequence ID" value="VEW11092.1"/>
    <property type="molecule type" value="Genomic_DNA"/>
</dbReference>
<feature type="region of interest" description="Disordered" evidence="1">
    <location>
        <begin position="1"/>
        <end position="31"/>
    </location>
</feature>
<reference evidence="2 3" key="1">
    <citation type="submission" date="2019-02" db="EMBL/GenBank/DDBJ databases">
        <authorList>
            <consortium name="Pathogen Informatics"/>
        </authorList>
    </citation>
    <scope>NUCLEOTIDE SEQUENCE [LARGE SCALE GENOMIC DNA]</scope>
    <source>
        <strain evidence="2 3">3012STDY7078520</strain>
    </source>
</reference>
<name>A0A449D0X2_9MICO</name>
<protein>
    <submittedName>
        <fullName evidence="2">Uncharacterized protein</fullName>
    </submittedName>
</protein>
<feature type="region of interest" description="Disordered" evidence="1">
    <location>
        <begin position="118"/>
        <end position="148"/>
    </location>
</feature>
<proteinExistence type="predicted"/>
<organism evidence="2 3">
    <name type="scientific">Brevibacterium casei</name>
    <dbReference type="NCBI Taxonomy" id="33889"/>
    <lineage>
        <taxon>Bacteria</taxon>
        <taxon>Bacillati</taxon>
        <taxon>Actinomycetota</taxon>
        <taxon>Actinomycetes</taxon>
        <taxon>Micrococcales</taxon>
        <taxon>Brevibacteriaceae</taxon>
        <taxon>Brevibacterium</taxon>
    </lineage>
</organism>
<feature type="compositionally biased region" description="Acidic residues" evidence="1">
    <location>
        <begin position="19"/>
        <end position="31"/>
    </location>
</feature>
<evidence type="ECO:0000313" key="2">
    <source>
        <dbReference type="EMBL" id="VEW11092.1"/>
    </source>
</evidence>
<gene>
    <name evidence="2" type="ORF">NCTC12391_00637</name>
</gene>
<dbReference type="Proteomes" id="UP000386281">
    <property type="component" value="Unassembled WGS sequence"/>
</dbReference>